<evidence type="ECO:0000313" key="3">
    <source>
        <dbReference type="Proteomes" id="UP000242877"/>
    </source>
</evidence>
<protein>
    <submittedName>
        <fullName evidence="2">Uncharacterized protein</fullName>
    </submittedName>
</protein>
<feature type="region of interest" description="Disordered" evidence="1">
    <location>
        <begin position="147"/>
        <end position="184"/>
    </location>
</feature>
<sequence>MDIHPQEQNPPDEDSSSPAQERSTSTVQAATPAISTAISTTENAVSFAGAVTAYPSDYQLAGLIEAAAAAGQDLTWNHAQDTAVSVGNEQIPVLSGNAHAHAQTQTERFVPSMPVDSALASRSSIPPMQEQVFDLQNGLQETSAAAEAQLQNQAGQQQSQNLATSPANTRKRKRTSTVAGTEASSNQNIDPAIMVPNSQAAQYTGVATQYVGVTPSPGGTENPPFSIVEPDPNYRPLTPPRPLHDFRPLVYILLLHFSENQPIKNILVHLWQTCILR</sequence>
<proteinExistence type="predicted"/>
<evidence type="ECO:0000313" key="2">
    <source>
        <dbReference type="EMBL" id="KZZ91898.1"/>
    </source>
</evidence>
<feature type="region of interest" description="Disordered" evidence="1">
    <location>
        <begin position="1"/>
        <end position="30"/>
    </location>
</feature>
<feature type="compositionally biased region" description="Polar residues" evidence="1">
    <location>
        <begin position="16"/>
        <end position="28"/>
    </location>
</feature>
<dbReference type="EMBL" id="AZGZ01000012">
    <property type="protein sequence ID" value="KZZ91898.1"/>
    <property type="molecule type" value="Genomic_DNA"/>
</dbReference>
<dbReference type="OrthoDB" id="5373017at2759"/>
<keyword evidence="3" id="KW-1185">Reference proteome</keyword>
<dbReference type="VEuPathDB" id="FungiDB:AAP_03117"/>
<name>A0A167YXY5_9EURO</name>
<dbReference type="Proteomes" id="UP000242877">
    <property type="component" value="Unassembled WGS sequence"/>
</dbReference>
<accession>A0A167YXY5</accession>
<dbReference type="AlphaFoldDB" id="A0A167YXY5"/>
<reference evidence="2 3" key="1">
    <citation type="journal article" date="2016" name="Genome Biol. Evol.">
        <title>Divergent and convergent evolution of fungal pathogenicity.</title>
        <authorList>
            <person name="Shang Y."/>
            <person name="Xiao G."/>
            <person name="Zheng P."/>
            <person name="Cen K."/>
            <person name="Zhan S."/>
            <person name="Wang C."/>
        </authorList>
    </citation>
    <scope>NUCLEOTIDE SEQUENCE [LARGE SCALE GENOMIC DNA]</scope>
    <source>
        <strain evidence="2 3">ARSEF 7405</strain>
    </source>
</reference>
<gene>
    <name evidence="2" type="ORF">AAP_03117</name>
</gene>
<evidence type="ECO:0000256" key="1">
    <source>
        <dbReference type="SAM" id="MobiDB-lite"/>
    </source>
</evidence>
<comment type="caution">
    <text evidence="2">The sequence shown here is derived from an EMBL/GenBank/DDBJ whole genome shotgun (WGS) entry which is preliminary data.</text>
</comment>
<organism evidence="2 3">
    <name type="scientific">Ascosphaera apis ARSEF 7405</name>
    <dbReference type="NCBI Taxonomy" id="392613"/>
    <lineage>
        <taxon>Eukaryota</taxon>
        <taxon>Fungi</taxon>
        <taxon>Dikarya</taxon>
        <taxon>Ascomycota</taxon>
        <taxon>Pezizomycotina</taxon>
        <taxon>Eurotiomycetes</taxon>
        <taxon>Eurotiomycetidae</taxon>
        <taxon>Onygenales</taxon>
        <taxon>Ascosphaeraceae</taxon>
        <taxon>Ascosphaera</taxon>
    </lineage>
</organism>
<feature type="compositionally biased region" description="Low complexity" evidence="1">
    <location>
        <begin position="147"/>
        <end position="163"/>
    </location>
</feature>